<evidence type="ECO:0000313" key="1">
    <source>
        <dbReference type="EMBL" id="MBB2150527.1"/>
    </source>
</evidence>
<protein>
    <submittedName>
        <fullName evidence="1">Uncharacterized protein</fullName>
    </submittedName>
</protein>
<accession>A0ABR6EZ28</accession>
<evidence type="ECO:0000313" key="2">
    <source>
        <dbReference type="Proteomes" id="UP000636110"/>
    </source>
</evidence>
<name>A0ABR6EZ28_9SPHI</name>
<organism evidence="1 2">
    <name type="scientific">Pedobacter gandavensis</name>
    <dbReference type="NCBI Taxonomy" id="2679963"/>
    <lineage>
        <taxon>Bacteria</taxon>
        <taxon>Pseudomonadati</taxon>
        <taxon>Bacteroidota</taxon>
        <taxon>Sphingobacteriia</taxon>
        <taxon>Sphingobacteriales</taxon>
        <taxon>Sphingobacteriaceae</taxon>
        <taxon>Pedobacter</taxon>
    </lineage>
</organism>
<dbReference type="Proteomes" id="UP000636110">
    <property type="component" value="Unassembled WGS sequence"/>
</dbReference>
<dbReference type="RefSeq" id="WP_182959561.1">
    <property type="nucleotide sequence ID" value="NZ_WNXC01000006.1"/>
</dbReference>
<reference evidence="1 2" key="1">
    <citation type="submission" date="2019-11" db="EMBL/GenBank/DDBJ databases">
        <title>Description of Pedobacter sp. LMG 31462T.</title>
        <authorList>
            <person name="Carlier A."/>
            <person name="Qi S."/>
            <person name="Vandamme P."/>
        </authorList>
    </citation>
    <scope>NUCLEOTIDE SEQUENCE [LARGE SCALE GENOMIC DNA]</scope>
    <source>
        <strain evidence="1 2">LMG 31462</strain>
    </source>
</reference>
<keyword evidence="2" id="KW-1185">Reference proteome</keyword>
<comment type="caution">
    <text evidence="1">The sequence shown here is derived from an EMBL/GenBank/DDBJ whole genome shotgun (WGS) entry which is preliminary data.</text>
</comment>
<sequence>MSESLDKKFGGLTSMVEITGKNMQTKIEHKYMGKLTQEERTLVENFIAAIPKPVKPKYNLGPDSEVKKERKILKL</sequence>
<gene>
    <name evidence="1" type="ORF">GM920_16640</name>
</gene>
<proteinExistence type="predicted"/>
<dbReference type="EMBL" id="WNXC01000006">
    <property type="protein sequence ID" value="MBB2150527.1"/>
    <property type="molecule type" value="Genomic_DNA"/>
</dbReference>